<proteinExistence type="inferred from homology"/>
<dbReference type="PANTHER" id="PTHR43180">
    <property type="entry name" value="3-OXOACYL-(ACYL-CARRIER-PROTEIN) REDUCTASE (AFU_ORTHOLOGUE AFUA_6G11210)"/>
    <property type="match status" value="1"/>
</dbReference>
<evidence type="ECO:0000313" key="4">
    <source>
        <dbReference type="Proteomes" id="UP001634393"/>
    </source>
</evidence>
<dbReference type="GO" id="GO:0016616">
    <property type="term" value="F:oxidoreductase activity, acting on the CH-OH group of donors, NAD or NADP as acceptor"/>
    <property type="evidence" value="ECO:0007669"/>
    <property type="project" value="UniProtKB-ARBA"/>
</dbReference>
<evidence type="ECO:0000256" key="2">
    <source>
        <dbReference type="ARBA" id="ARBA00023002"/>
    </source>
</evidence>
<dbReference type="SUPFAM" id="SSF51735">
    <property type="entry name" value="NAD(P)-binding Rossmann-fold domains"/>
    <property type="match status" value="1"/>
</dbReference>
<dbReference type="EMBL" id="JBJXBP010000003">
    <property type="protein sequence ID" value="KAL3839326.1"/>
    <property type="molecule type" value="Genomic_DNA"/>
</dbReference>
<dbReference type="PROSITE" id="PS00061">
    <property type="entry name" value="ADH_SHORT"/>
    <property type="match status" value="1"/>
</dbReference>
<dbReference type="InterPro" id="IPR002347">
    <property type="entry name" value="SDR_fam"/>
</dbReference>
<keyword evidence="4" id="KW-1185">Reference proteome</keyword>
<dbReference type="Gene3D" id="3.40.50.720">
    <property type="entry name" value="NAD(P)-binding Rossmann-like Domain"/>
    <property type="match status" value="1"/>
</dbReference>
<evidence type="ECO:0000256" key="1">
    <source>
        <dbReference type="ARBA" id="ARBA00006484"/>
    </source>
</evidence>
<protein>
    <submittedName>
        <fullName evidence="3">Uncharacterized protein</fullName>
    </submittedName>
</protein>
<gene>
    <name evidence="3" type="ORF">ACJIZ3_023917</name>
</gene>
<dbReference type="AlphaFoldDB" id="A0ABD3TRY6"/>
<sequence>MVNFTISSYFENKIIQINFRLEGKVAIVTGGASGIGASTVHLFYEHGAKVVIADIQDNLGQSIATTLGKNACYIHCNVSNEEQIINLIDTTISKFGQLDIMYNNAGIMDTTFESILNTPKGDLERMLGVNLVGGFLGAKHAAKVMVPNKKGCILFTASSCTKIAGIASHSYAVSKYGIVGLTKNLAAELGLHGIRVNCISPFGVLTGSNIDEKKKEMFESVMGAVAEDIAKAALYLASDEGSYVSGMNLVVDGGYCVVNPTLLNVYGAKHGEII</sequence>
<dbReference type="FunFam" id="3.40.50.720:FF:000084">
    <property type="entry name" value="Short-chain dehydrogenase reductase"/>
    <property type="match status" value="1"/>
</dbReference>
<dbReference type="PRINTS" id="PR00080">
    <property type="entry name" value="SDRFAMILY"/>
</dbReference>
<dbReference type="Proteomes" id="UP001634393">
    <property type="component" value="Unassembled WGS sequence"/>
</dbReference>
<name>A0ABD3TRY6_9LAMI</name>
<accession>A0ABD3TRY6</accession>
<dbReference type="PRINTS" id="PR00081">
    <property type="entry name" value="GDHRDH"/>
</dbReference>
<organism evidence="3 4">
    <name type="scientific">Penstemon smallii</name>
    <dbReference type="NCBI Taxonomy" id="265156"/>
    <lineage>
        <taxon>Eukaryota</taxon>
        <taxon>Viridiplantae</taxon>
        <taxon>Streptophyta</taxon>
        <taxon>Embryophyta</taxon>
        <taxon>Tracheophyta</taxon>
        <taxon>Spermatophyta</taxon>
        <taxon>Magnoliopsida</taxon>
        <taxon>eudicotyledons</taxon>
        <taxon>Gunneridae</taxon>
        <taxon>Pentapetalae</taxon>
        <taxon>asterids</taxon>
        <taxon>lamiids</taxon>
        <taxon>Lamiales</taxon>
        <taxon>Plantaginaceae</taxon>
        <taxon>Cheloneae</taxon>
        <taxon>Penstemon</taxon>
    </lineage>
</organism>
<keyword evidence="2" id="KW-0560">Oxidoreductase</keyword>
<dbReference type="Pfam" id="PF13561">
    <property type="entry name" value="adh_short_C2"/>
    <property type="match status" value="1"/>
</dbReference>
<dbReference type="InterPro" id="IPR020904">
    <property type="entry name" value="Sc_DH/Rdtase_CS"/>
</dbReference>
<comment type="caution">
    <text evidence="3">The sequence shown here is derived from an EMBL/GenBank/DDBJ whole genome shotgun (WGS) entry which is preliminary data.</text>
</comment>
<dbReference type="InterPro" id="IPR036291">
    <property type="entry name" value="NAD(P)-bd_dom_sf"/>
</dbReference>
<dbReference type="PANTHER" id="PTHR43180:SF37">
    <property type="entry name" value="TROPINONE REDUCTASE-LIKE 2"/>
    <property type="match status" value="1"/>
</dbReference>
<evidence type="ECO:0000313" key="3">
    <source>
        <dbReference type="EMBL" id="KAL3839326.1"/>
    </source>
</evidence>
<comment type="similarity">
    <text evidence="1">Belongs to the short-chain dehydrogenases/reductases (SDR) family.</text>
</comment>
<reference evidence="3 4" key="1">
    <citation type="submission" date="2024-12" db="EMBL/GenBank/DDBJ databases">
        <title>The unique morphological basis and parallel evolutionary history of personate flowers in Penstemon.</title>
        <authorList>
            <person name="Depatie T.H."/>
            <person name="Wessinger C.A."/>
        </authorList>
    </citation>
    <scope>NUCLEOTIDE SEQUENCE [LARGE SCALE GENOMIC DNA]</scope>
    <source>
        <strain evidence="3">WTNN_2</strain>
        <tissue evidence="3">Leaf</tissue>
    </source>
</reference>